<dbReference type="Proteomes" id="UP001054945">
    <property type="component" value="Unassembled WGS sequence"/>
</dbReference>
<dbReference type="EMBL" id="BPLR01012097">
    <property type="protein sequence ID" value="GIY51373.1"/>
    <property type="molecule type" value="Genomic_DNA"/>
</dbReference>
<evidence type="ECO:0000313" key="1">
    <source>
        <dbReference type="EMBL" id="GIY51373.1"/>
    </source>
</evidence>
<evidence type="ECO:0000313" key="2">
    <source>
        <dbReference type="Proteomes" id="UP001054945"/>
    </source>
</evidence>
<organism evidence="1 2">
    <name type="scientific">Caerostris extrusa</name>
    <name type="common">Bark spider</name>
    <name type="synonym">Caerostris bankana</name>
    <dbReference type="NCBI Taxonomy" id="172846"/>
    <lineage>
        <taxon>Eukaryota</taxon>
        <taxon>Metazoa</taxon>
        <taxon>Ecdysozoa</taxon>
        <taxon>Arthropoda</taxon>
        <taxon>Chelicerata</taxon>
        <taxon>Arachnida</taxon>
        <taxon>Araneae</taxon>
        <taxon>Araneomorphae</taxon>
        <taxon>Entelegynae</taxon>
        <taxon>Araneoidea</taxon>
        <taxon>Araneidae</taxon>
        <taxon>Caerostris</taxon>
    </lineage>
</organism>
<sequence length="87" mass="10044">MENYLIREGIRHWNGNLCIVKFPFCWATASRILFWNASVTEKQFSGLMGGFAALYQRQRQLTKYGSEIRNTHLSSAISLNGNELCKR</sequence>
<keyword evidence="2" id="KW-1185">Reference proteome</keyword>
<reference evidence="1 2" key="1">
    <citation type="submission" date="2021-06" db="EMBL/GenBank/DDBJ databases">
        <title>Caerostris extrusa draft genome.</title>
        <authorList>
            <person name="Kono N."/>
            <person name="Arakawa K."/>
        </authorList>
    </citation>
    <scope>NUCLEOTIDE SEQUENCE [LARGE SCALE GENOMIC DNA]</scope>
</reference>
<protein>
    <submittedName>
        <fullName evidence="1">Uncharacterized protein</fullName>
    </submittedName>
</protein>
<name>A0AAV4U0V8_CAEEX</name>
<proteinExistence type="predicted"/>
<comment type="caution">
    <text evidence="1">The sequence shown here is derived from an EMBL/GenBank/DDBJ whole genome shotgun (WGS) entry which is preliminary data.</text>
</comment>
<dbReference type="AlphaFoldDB" id="A0AAV4U0V8"/>
<gene>
    <name evidence="1" type="ORF">CEXT_462341</name>
</gene>
<accession>A0AAV4U0V8</accession>